<gene>
    <name evidence="2" type="ORF">PG994_009325</name>
</gene>
<evidence type="ECO:0000256" key="1">
    <source>
        <dbReference type="ARBA" id="ARBA00004141"/>
    </source>
</evidence>
<reference evidence="2 3" key="1">
    <citation type="submission" date="2023-01" db="EMBL/GenBank/DDBJ databases">
        <title>Analysis of 21 Apiospora genomes using comparative genomics revels a genus with tremendous synthesis potential of carbohydrate active enzymes and secondary metabolites.</title>
        <authorList>
            <person name="Sorensen T."/>
        </authorList>
    </citation>
    <scope>NUCLEOTIDE SEQUENCE [LARGE SCALE GENOMIC DNA]</scope>
    <source>
        <strain evidence="2 3">CBS 135458</strain>
    </source>
</reference>
<dbReference type="PANTHER" id="PTHR48022">
    <property type="entry name" value="PLASTIDIC GLUCOSE TRANSPORTER 4"/>
    <property type="match status" value="1"/>
</dbReference>
<comment type="subcellular location">
    <subcellularLocation>
        <location evidence="1">Membrane</location>
        <topology evidence="1">Multi-pass membrane protein</topology>
    </subcellularLocation>
</comment>
<dbReference type="InterPro" id="IPR050360">
    <property type="entry name" value="MFS_Sugar_Transporters"/>
</dbReference>
<proteinExistence type="predicted"/>
<comment type="caution">
    <text evidence="2">The sequence shown here is derived from an EMBL/GenBank/DDBJ whole genome shotgun (WGS) entry which is preliminary data.</text>
</comment>
<organism evidence="2 3">
    <name type="scientific">Apiospora phragmitis</name>
    <dbReference type="NCBI Taxonomy" id="2905665"/>
    <lineage>
        <taxon>Eukaryota</taxon>
        <taxon>Fungi</taxon>
        <taxon>Dikarya</taxon>
        <taxon>Ascomycota</taxon>
        <taxon>Pezizomycotina</taxon>
        <taxon>Sordariomycetes</taxon>
        <taxon>Xylariomycetidae</taxon>
        <taxon>Amphisphaeriales</taxon>
        <taxon>Apiosporaceae</taxon>
        <taxon>Apiospora</taxon>
    </lineage>
</organism>
<dbReference type="Proteomes" id="UP001480595">
    <property type="component" value="Unassembled WGS sequence"/>
</dbReference>
<protein>
    <submittedName>
        <fullName evidence="2">Lactose permease</fullName>
    </submittedName>
</protein>
<dbReference type="EMBL" id="JAQQWL010000009">
    <property type="protein sequence ID" value="KAK8058877.1"/>
    <property type="molecule type" value="Genomic_DNA"/>
</dbReference>
<dbReference type="InterPro" id="IPR036259">
    <property type="entry name" value="MFS_trans_sf"/>
</dbReference>
<name>A0ABR1UIZ1_9PEZI</name>
<sequence length="110" mass="12959">MAHVNLRFYNVGWNALAYTYLVEILPYQQRAKEIAVEQLMLRFAVFFNTYVNPIELDWIGWKYYIVYCIWILVEIVTVSSEVGTDQSLTISDMFFPETYGQDTGRALFHV</sequence>
<keyword evidence="3" id="KW-1185">Reference proteome</keyword>
<evidence type="ECO:0000313" key="3">
    <source>
        <dbReference type="Proteomes" id="UP001480595"/>
    </source>
</evidence>
<dbReference type="GeneID" id="92093797"/>
<dbReference type="PANTHER" id="PTHR48022:SF29">
    <property type="entry name" value="SUGAR TRANSPORTER, PUTATIVE (AFU_ORTHOLOGUE AFUA_6G14500)-RELATED"/>
    <property type="match status" value="1"/>
</dbReference>
<dbReference type="Gene3D" id="1.20.1250.20">
    <property type="entry name" value="MFS general substrate transporter like domains"/>
    <property type="match status" value="1"/>
</dbReference>
<accession>A0ABR1UIZ1</accession>
<evidence type="ECO:0000313" key="2">
    <source>
        <dbReference type="EMBL" id="KAK8058877.1"/>
    </source>
</evidence>
<dbReference type="RefSeq" id="XP_066714323.1">
    <property type="nucleotide sequence ID" value="XM_066860734.1"/>
</dbReference>